<dbReference type="GO" id="GO:0009117">
    <property type="term" value="P:nucleotide metabolic process"/>
    <property type="evidence" value="ECO:0007669"/>
    <property type="project" value="UniProtKB-KW"/>
</dbReference>
<name>A0A3P3FX03_9HYPH</name>
<dbReference type="SUPFAM" id="SSF52972">
    <property type="entry name" value="ITPase-like"/>
    <property type="match status" value="1"/>
</dbReference>
<dbReference type="GO" id="GO:0047429">
    <property type="term" value="F:nucleoside triphosphate diphosphatase activity"/>
    <property type="evidence" value="ECO:0007669"/>
    <property type="project" value="InterPro"/>
</dbReference>
<proteinExistence type="predicted"/>
<dbReference type="Proteomes" id="UP000273786">
    <property type="component" value="Unassembled WGS sequence"/>
</dbReference>
<accession>A0A3P3FX03</accession>
<dbReference type="InterPro" id="IPR029001">
    <property type="entry name" value="ITPase-like_fam"/>
</dbReference>
<evidence type="ECO:0000313" key="3">
    <source>
        <dbReference type="EMBL" id="RRI03110.1"/>
    </source>
</evidence>
<evidence type="ECO:0000256" key="1">
    <source>
        <dbReference type="ARBA" id="ARBA00022801"/>
    </source>
</evidence>
<dbReference type="AlphaFoldDB" id="A0A3P3FX03"/>
<sequence length="51" mass="5757">MRKARSSTRIIPKARQTHTFVGETMGTIARAPRGSREFYWDVLFCPTTVAG</sequence>
<protein>
    <submittedName>
        <fullName evidence="3">Uncharacterized protein</fullName>
    </submittedName>
</protein>
<evidence type="ECO:0000256" key="2">
    <source>
        <dbReference type="ARBA" id="ARBA00023080"/>
    </source>
</evidence>
<dbReference type="RefSeq" id="WP_083918691.1">
    <property type="nucleotide sequence ID" value="NZ_RQXT01000010.1"/>
</dbReference>
<dbReference type="EMBL" id="RQXT01000010">
    <property type="protein sequence ID" value="RRI03110.1"/>
    <property type="molecule type" value="Genomic_DNA"/>
</dbReference>
<keyword evidence="2" id="KW-0546">Nucleotide metabolism</keyword>
<dbReference type="GO" id="GO:0009143">
    <property type="term" value="P:nucleoside triphosphate catabolic process"/>
    <property type="evidence" value="ECO:0007669"/>
    <property type="project" value="InterPro"/>
</dbReference>
<gene>
    <name evidence="3" type="ORF">EH240_11115</name>
</gene>
<comment type="caution">
    <text evidence="3">The sequence shown here is derived from an EMBL/GenBank/DDBJ whole genome shotgun (WGS) entry which is preliminary data.</text>
</comment>
<organism evidence="3 4">
    <name type="scientific">Mesorhizobium tamadayense</name>
    <dbReference type="NCBI Taxonomy" id="425306"/>
    <lineage>
        <taxon>Bacteria</taxon>
        <taxon>Pseudomonadati</taxon>
        <taxon>Pseudomonadota</taxon>
        <taxon>Alphaproteobacteria</taxon>
        <taxon>Hyphomicrobiales</taxon>
        <taxon>Phyllobacteriaceae</taxon>
        <taxon>Mesorhizobium</taxon>
    </lineage>
</organism>
<dbReference type="OrthoDB" id="9795331at2"/>
<dbReference type="Pfam" id="PF01725">
    <property type="entry name" value="Ham1p_like"/>
    <property type="match status" value="1"/>
</dbReference>
<evidence type="ECO:0000313" key="4">
    <source>
        <dbReference type="Proteomes" id="UP000273786"/>
    </source>
</evidence>
<dbReference type="InterPro" id="IPR002637">
    <property type="entry name" value="RdgB/HAM1"/>
</dbReference>
<reference evidence="3 4" key="1">
    <citation type="submission" date="2018-11" db="EMBL/GenBank/DDBJ databases">
        <title>the genome of Mesorhizobium tamadayense DSM 28320.</title>
        <authorList>
            <person name="Gao J."/>
        </authorList>
    </citation>
    <scope>NUCLEOTIDE SEQUENCE [LARGE SCALE GENOMIC DNA]</scope>
    <source>
        <strain evidence="3 4">DSM 28320</strain>
    </source>
</reference>
<dbReference type="Gene3D" id="3.90.950.10">
    <property type="match status" value="1"/>
</dbReference>
<keyword evidence="4" id="KW-1185">Reference proteome</keyword>
<keyword evidence="1" id="KW-0378">Hydrolase</keyword>